<keyword evidence="3" id="KW-1185">Reference proteome</keyword>
<reference evidence="2 3" key="1">
    <citation type="journal article" date="2021" name="Sci. Rep.">
        <title>The genome of the diatom Chaetoceros tenuissimus carries an ancient integrated fragment of an extant virus.</title>
        <authorList>
            <person name="Hongo Y."/>
            <person name="Kimura K."/>
            <person name="Takaki Y."/>
            <person name="Yoshida Y."/>
            <person name="Baba S."/>
            <person name="Kobayashi G."/>
            <person name="Nagasaki K."/>
            <person name="Hano T."/>
            <person name="Tomaru Y."/>
        </authorList>
    </citation>
    <scope>NUCLEOTIDE SEQUENCE [LARGE SCALE GENOMIC DNA]</scope>
    <source>
        <strain evidence="2 3">NIES-3715</strain>
    </source>
</reference>
<feature type="region of interest" description="Disordered" evidence="1">
    <location>
        <begin position="1"/>
        <end position="23"/>
    </location>
</feature>
<gene>
    <name evidence="2" type="ORF">CTEN210_08799</name>
</gene>
<evidence type="ECO:0000256" key="1">
    <source>
        <dbReference type="SAM" id="MobiDB-lite"/>
    </source>
</evidence>
<feature type="compositionally biased region" description="Polar residues" evidence="1">
    <location>
        <begin position="1"/>
        <end position="18"/>
    </location>
</feature>
<evidence type="ECO:0000313" key="2">
    <source>
        <dbReference type="EMBL" id="GFH52323.1"/>
    </source>
</evidence>
<proteinExistence type="predicted"/>
<feature type="compositionally biased region" description="Polar residues" evidence="1">
    <location>
        <begin position="84"/>
        <end position="93"/>
    </location>
</feature>
<feature type="region of interest" description="Disordered" evidence="1">
    <location>
        <begin position="61"/>
        <end position="93"/>
    </location>
</feature>
<dbReference type="AlphaFoldDB" id="A0AAD3H703"/>
<name>A0AAD3H703_9STRA</name>
<sequence>MNISMRTRTNSLFSSSYASEERIQHERQANNEIFLVQEKIMSSSSSSDQEDSLSRAKEVIAQARSQRHTSSSPRNSKRRRNTSYDTHAVTTSLTRQQRKEKETAMLLEEIMLVKQKILIKMKNTKTPNADRDSCIQSFLQACDAFSRVQELNSTKNKERSTCSSARREERKTVVKFDLSKNEVFLF</sequence>
<dbReference type="Proteomes" id="UP001054902">
    <property type="component" value="Unassembled WGS sequence"/>
</dbReference>
<dbReference type="EMBL" id="BLLK01000045">
    <property type="protein sequence ID" value="GFH52323.1"/>
    <property type="molecule type" value="Genomic_DNA"/>
</dbReference>
<evidence type="ECO:0000313" key="3">
    <source>
        <dbReference type="Proteomes" id="UP001054902"/>
    </source>
</evidence>
<organism evidence="2 3">
    <name type="scientific">Chaetoceros tenuissimus</name>
    <dbReference type="NCBI Taxonomy" id="426638"/>
    <lineage>
        <taxon>Eukaryota</taxon>
        <taxon>Sar</taxon>
        <taxon>Stramenopiles</taxon>
        <taxon>Ochrophyta</taxon>
        <taxon>Bacillariophyta</taxon>
        <taxon>Coscinodiscophyceae</taxon>
        <taxon>Chaetocerotophycidae</taxon>
        <taxon>Chaetocerotales</taxon>
        <taxon>Chaetocerotaceae</taxon>
        <taxon>Chaetoceros</taxon>
    </lineage>
</organism>
<accession>A0AAD3H703</accession>
<protein>
    <submittedName>
        <fullName evidence="2">Uncharacterized protein</fullName>
    </submittedName>
</protein>
<comment type="caution">
    <text evidence="2">The sequence shown here is derived from an EMBL/GenBank/DDBJ whole genome shotgun (WGS) entry which is preliminary data.</text>
</comment>